<sequence length="52" mass="6131">MDHLDVFMLDVFMCAAKVLHTYGISYAVYLLNHHRLLSLFFIILLLNFITPF</sequence>
<gene>
    <name evidence="2" type="ORF">EV680_10479</name>
</gene>
<name>A0ABY2C0T0_9NEIS</name>
<organism evidence="2 3">
    <name type="scientific">Uruburuella suis</name>
    <dbReference type="NCBI Taxonomy" id="252130"/>
    <lineage>
        <taxon>Bacteria</taxon>
        <taxon>Pseudomonadati</taxon>
        <taxon>Pseudomonadota</taxon>
        <taxon>Betaproteobacteria</taxon>
        <taxon>Neisseriales</taxon>
        <taxon>Neisseriaceae</taxon>
        <taxon>Uruburuella</taxon>
    </lineage>
</organism>
<dbReference type="Proteomes" id="UP000294721">
    <property type="component" value="Unassembled WGS sequence"/>
</dbReference>
<proteinExistence type="predicted"/>
<comment type="caution">
    <text evidence="2">The sequence shown here is derived from an EMBL/GenBank/DDBJ whole genome shotgun (WGS) entry which is preliminary data.</text>
</comment>
<evidence type="ECO:0000256" key="1">
    <source>
        <dbReference type="SAM" id="Phobius"/>
    </source>
</evidence>
<reference evidence="2 3" key="1">
    <citation type="submission" date="2019-03" db="EMBL/GenBank/DDBJ databases">
        <title>Genomic Encyclopedia of Type Strains, Phase IV (KMG-IV): sequencing the most valuable type-strain genomes for metagenomic binning, comparative biology and taxonomic classification.</title>
        <authorList>
            <person name="Goeker M."/>
        </authorList>
    </citation>
    <scope>NUCLEOTIDE SEQUENCE [LARGE SCALE GENOMIC DNA]</scope>
    <source>
        <strain evidence="2 3">DSM 17474</strain>
    </source>
</reference>
<keyword evidence="1" id="KW-0472">Membrane</keyword>
<evidence type="ECO:0008006" key="4">
    <source>
        <dbReference type="Google" id="ProtNLM"/>
    </source>
</evidence>
<keyword evidence="1" id="KW-0812">Transmembrane</keyword>
<protein>
    <recommendedName>
        <fullName evidence="4">MAPEG family protein</fullName>
    </recommendedName>
</protein>
<feature type="transmembrane region" description="Helical" evidence="1">
    <location>
        <begin position="36"/>
        <end position="51"/>
    </location>
</feature>
<keyword evidence="3" id="KW-1185">Reference proteome</keyword>
<evidence type="ECO:0000313" key="2">
    <source>
        <dbReference type="EMBL" id="TCP09214.1"/>
    </source>
</evidence>
<dbReference type="EMBL" id="SLXE01000004">
    <property type="protein sequence ID" value="TCP09214.1"/>
    <property type="molecule type" value="Genomic_DNA"/>
</dbReference>
<evidence type="ECO:0000313" key="3">
    <source>
        <dbReference type="Proteomes" id="UP000294721"/>
    </source>
</evidence>
<accession>A0ABY2C0T0</accession>
<keyword evidence="1" id="KW-1133">Transmembrane helix</keyword>